<comment type="subcellular location">
    <subcellularLocation>
        <location evidence="1">Nucleus</location>
    </subcellularLocation>
</comment>
<protein>
    <recommendedName>
        <fullName evidence="1">Mediator of RNA polymerase II transcription subunit 8</fullName>
    </recommendedName>
    <alternativeName>
        <fullName evidence="1">Mediator complex subunit 8</fullName>
    </alternativeName>
</protein>
<evidence type="ECO:0000313" key="5">
    <source>
        <dbReference type="Proteomes" id="UP000593566"/>
    </source>
</evidence>
<feature type="compositionally biased region" description="Basic and acidic residues" evidence="2">
    <location>
        <begin position="510"/>
        <end position="519"/>
    </location>
</feature>
<dbReference type="Pfam" id="PF10232">
    <property type="entry name" value="Med8"/>
    <property type="match status" value="1"/>
</dbReference>
<feature type="transmembrane region" description="Helical" evidence="3">
    <location>
        <begin position="174"/>
        <end position="194"/>
    </location>
</feature>
<comment type="caution">
    <text evidence="4">The sequence shown here is derived from an EMBL/GenBank/DDBJ whole genome shotgun (WGS) entry which is preliminary data.</text>
</comment>
<organism evidence="4 5">
    <name type="scientific">Letharia lupina</name>
    <dbReference type="NCBI Taxonomy" id="560253"/>
    <lineage>
        <taxon>Eukaryota</taxon>
        <taxon>Fungi</taxon>
        <taxon>Dikarya</taxon>
        <taxon>Ascomycota</taxon>
        <taxon>Pezizomycotina</taxon>
        <taxon>Lecanoromycetes</taxon>
        <taxon>OSLEUM clade</taxon>
        <taxon>Lecanoromycetidae</taxon>
        <taxon>Lecanorales</taxon>
        <taxon>Lecanorineae</taxon>
        <taxon>Parmeliaceae</taxon>
        <taxon>Letharia</taxon>
    </lineage>
</organism>
<keyword evidence="3" id="KW-1133">Transmembrane helix</keyword>
<keyword evidence="1" id="KW-0804">Transcription</keyword>
<keyword evidence="1" id="KW-0010">Activator</keyword>
<dbReference type="GO" id="GO:0006357">
    <property type="term" value="P:regulation of transcription by RNA polymerase II"/>
    <property type="evidence" value="ECO:0007669"/>
    <property type="project" value="InterPro"/>
</dbReference>
<dbReference type="GO" id="GO:0003712">
    <property type="term" value="F:transcription coregulator activity"/>
    <property type="evidence" value="ECO:0007669"/>
    <property type="project" value="InterPro"/>
</dbReference>
<keyword evidence="1" id="KW-0539">Nucleus</keyword>
<reference evidence="4 5" key="1">
    <citation type="journal article" date="2020" name="Genomics">
        <title>Complete, high-quality genomes from long-read metagenomic sequencing of two wolf lichen thalli reveals enigmatic genome architecture.</title>
        <authorList>
            <person name="McKenzie S.K."/>
            <person name="Walston R.F."/>
            <person name="Allen J.L."/>
        </authorList>
    </citation>
    <scope>NUCLEOTIDE SEQUENCE [LARGE SCALE GENOMIC DNA]</scope>
    <source>
        <strain evidence="4">WasteWater1</strain>
    </source>
</reference>
<keyword evidence="3" id="KW-0472">Membrane</keyword>
<dbReference type="PANTHER" id="PTHR35043:SF8">
    <property type="entry name" value="DUF4220 DOMAIN-CONTAINING PROTEIN"/>
    <property type="match status" value="1"/>
</dbReference>
<sequence>MGGFILQARDSAPFPIHGLHLIYLLKEGYLDLPEITSEEISDKSKANLLAKALVCLQTGWFVVQCFGRLAQSLPLTTLELVTVSYVWCTWAIYAQWLKKPLDVTAPTVLRTQASTAEILLKAGPAASQPYRQTPLDFVWDGRVSWTLDVQPFLHFRVDPRKRPMPRILNDSMPWFDTAVDAAVCIFVIVFYGAIHMFGWNLLFPTRMEKTLWRLAALVLLCTTVILCIWELLWGIFRAAYLLHINKKRMSFRSVYYIYANKIEKISGADGLPIHDKDFDEGVITYWHMGVFVPLGVLQDNFTLPASLCIKQRKIAEMATLSPQDIRTLEHTRQRLAQLTKSLDSLQKQIHTIEPLPSWSSLHSLSQIISQNLASVSAHLTTHAPLLSSLVAYPLPLYPGREQEPVLNQLLRKKLEPHVEDWVEEGRLAGEEVANWDGGRGRAEITGLWEWAGIAANEQARKHEWGGDYTVEEIEGGIENVVTGLRDEESDEEEGEEGDEGAAWSAEVEGQENKKAEEGGGGKPLSMDDMLRFLVKGEEPRK</sequence>
<feature type="transmembrane region" description="Helical" evidence="3">
    <location>
        <begin position="214"/>
        <end position="242"/>
    </location>
</feature>
<feature type="compositionally biased region" description="Acidic residues" evidence="2">
    <location>
        <begin position="487"/>
        <end position="499"/>
    </location>
</feature>
<keyword evidence="5" id="KW-1185">Reference proteome</keyword>
<evidence type="ECO:0000256" key="3">
    <source>
        <dbReference type="SAM" id="Phobius"/>
    </source>
</evidence>
<dbReference type="Gene3D" id="1.20.58.1710">
    <property type="match status" value="1"/>
</dbReference>
<proteinExistence type="inferred from homology"/>
<evidence type="ECO:0000256" key="2">
    <source>
        <dbReference type="SAM" id="MobiDB-lite"/>
    </source>
</evidence>
<name>A0A8H6FFW4_9LECA</name>
<keyword evidence="1" id="KW-0805">Transcription regulation</keyword>
<evidence type="ECO:0000313" key="4">
    <source>
        <dbReference type="EMBL" id="KAF6227032.1"/>
    </source>
</evidence>
<dbReference type="InterPro" id="IPR019364">
    <property type="entry name" value="Mediatior_Med8_fun/met"/>
</dbReference>
<accession>A0A8H6FFW4</accession>
<comment type="similarity">
    <text evidence="1">Belongs to the Mediator complex subunit 8 family.</text>
</comment>
<dbReference type="GO" id="GO:0016592">
    <property type="term" value="C:mediator complex"/>
    <property type="evidence" value="ECO:0007669"/>
    <property type="project" value="InterPro"/>
</dbReference>
<dbReference type="PANTHER" id="PTHR35043">
    <property type="entry name" value="TRANSCRIPTION FACTOR DOMAIN-CONTAINING PROTEIN"/>
    <property type="match status" value="1"/>
</dbReference>
<dbReference type="AlphaFoldDB" id="A0A8H6FFW4"/>
<dbReference type="EMBL" id="JACCJB010000005">
    <property type="protein sequence ID" value="KAF6227032.1"/>
    <property type="molecule type" value="Genomic_DNA"/>
</dbReference>
<comment type="subunit">
    <text evidence="1">Component of the Mediator complex.</text>
</comment>
<evidence type="ECO:0000256" key="1">
    <source>
        <dbReference type="RuleBase" id="RU364144"/>
    </source>
</evidence>
<feature type="region of interest" description="Disordered" evidence="2">
    <location>
        <begin position="484"/>
        <end position="527"/>
    </location>
</feature>
<comment type="function">
    <text evidence="1">Component of the Mediator complex, a coactivator involved in the regulated transcription of nearly all RNA polymerase II-dependent genes. Mediator functions as a bridge to convey information from gene-specific regulatory proteins to the basal RNA polymerase II transcription machinery. Mediator is recruited to promoters by direct interactions with regulatory proteins and serves as a scaffold for the assembly of a functional preinitiation complex with RNA polymerase II and the general transcription factors.</text>
</comment>
<keyword evidence="3" id="KW-0812">Transmembrane</keyword>
<dbReference type="Proteomes" id="UP000593566">
    <property type="component" value="Unassembled WGS sequence"/>
</dbReference>
<dbReference type="Gene3D" id="6.10.250.2610">
    <property type="match status" value="1"/>
</dbReference>
<gene>
    <name evidence="1" type="primary">MED8</name>
    <name evidence="4" type="ORF">HO133_008473</name>
</gene>